<reference evidence="1" key="1">
    <citation type="submission" date="2014-12" db="EMBL/GenBank/DDBJ databases">
        <title>Insight into the proteome of Arion vulgaris.</title>
        <authorList>
            <person name="Aradska J."/>
            <person name="Bulat T."/>
            <person name="Smidak R."/>
            <person name="Sarate P."/>
            <person name="Gangsoo J."/>
            <person name="Sialana F."/>
            <person name="Bilban M."/>
            <person name="Lubec G."/>
        </authorList>
    </citation>
    <scope>NUCLEOTIDE SEQUENCE</scope>
    <source>
        <tissue evidence="1">Skin</tissue>
    </source>
</reference>
<name>A0A0B6YIW9_9EUPU</name>
<evidence type="ECO:0000313" key="1">
    <source>
        <dbReference type="EMBL" id="CEK55761.1"/>
    </source>
</evidence>
<dbReference type="EMBL" id="HACG01008896">
    <property type="protein sequence ID" value="CEK55761.1"/>
    <property type="molecule type" value="Transcribed_RNA"/>
</dbReference>
<gene>
    <name evidence="1" type="primary">ORF25971</name>
</gene>
<organism evidence="1">
    <name type="scientific">Arion vulgaris</name>
    <dbReference type="NCBI Taxonomy" id="1028688"/>
    <lineage>
        <taxon>Eukaryota</taxon>
        <taxon>Metazoa</taxon>
        <taxon>Spiralia</taxon>
        <taxon>Lophotrochozoa</taxon>
        <taxon>Mollusca</taxon>
        <taxon>Gastropoda</taxon>
        <taxon>Heterobranchia</taxon>
        <taxon>Euthyneura</taxon>
        <taxon>Panpulmonata</taxon>
        <taxon>Eupulmonata</taxon>
        <taxon>Stylommatophora</taxon>
        <taxon>Helicina</taxon>
        <taxon>Arionoidea</taxon>
        <taxon>Arionidae</taxon>
        <taxon>Arion</taxon>
    </lineage>
</organism>
<feature type="non-terminal residue" evidence="1">
    <location>
        <position position="1"/>
    </location>
</feature>
<feature type="non-terminal residue" evidence="1">
    <location>
        <position position="74"/>
    </location>
</feature>
<accession>A0A0B6YIW9</accession>
<dbReference type="AlphaFoldDB" id="A0A0B6YIW9"/>
<proteinExistence type="predicted"/>
<sequence length="74" mass="8498">LIEKQQKKISLLLTCRIPQTPSINIKETTDISVSTLLIKKLDKNQHQYTQGYISAQPIQFQQTKSVSFTKSTYI</sequence>
<protein>
    <submittedName>
        <fullName evidence="1">Uncharacterized protein</fullName>
    </submittedName>
</protein>